<dbReference type="AlphaFoldDB" id="A0AAV5AD52"/>
<organism evidence="1 2">
    <name type="scientific">Clathrus columnatus</name>
    <dbReference type="NCBI Taxonomy" id="1419009"/>
    <lineage>
        <taxon>Eukaryota</taxon>
        <taxon>Fungi</taxon>
        <taxon>Dikarya</taxon>
        <taxon>Basidiomycota</taxon>
        <taxon>Agaricomycotina</taxon>
        <taxon>Agaricomycetes</taxon>
        <taxon>Phallomycetidae</taxon>
        <taxon>Phallales</taxon>
        <taxon>Clathraceae</taxon>
        <taxon>Clathrus</taxon>
    </lineage>
</organism>
<accession>A0AAV5AD52</accession>
<gene>
    <name evidence="1" type="ORF">Clacol_005160</name>
</gene>
<dbReference type="Proteomes" id="UP001050691">
    <property type="component" value="Unassembled WGS sequence"/>
</dbReference>
<proteinExistence type="predicted"/>
<keyword evidence="2" id="KW-1185">Reference proteome</keyword>
<sequence length="317" mass="36632">MASMLSTLEGSTSTTTPPDLVYDLLVEIYIEYLHQVLAEDVQPSWNAFTVLPLVSRLFYSLSQPLFRKIFGERDDEPIDYRARIERFTKSKAIWHRTRTTTEGPWDPIAENFSPSDIPRVYNPLPDPSLLKVYDLVSLARYYFVVKAVHLEDEKTMCTLRLWCPYMGQALGVCDDIYPRRLLRHLGPHVAFHTTDRYSLECLEGSRDFVGTILKHSQSLNFSTVEFYIGENLRTLEMLEINNWDFLWLHGYIHAMFPMSVTPDALRLQTSGILDVLQSIVDHDWVEEEYQLKERASKLLEGYAKRIAGITVSEQGPS</sequence>
<protein>
    <submittedName>
        <fullName evidence="1">Uncharacterized protein</fullName>
    </submittedName>
</protein>
<comment type="caution">
    <text evidence="1">The sequence shown here is derived from an EMBL/GenBank/DDBJ whole genome shotgun (WGS) entry which is preliminary data.</text>
</comment>
<reference evidence="1" key="1">
    <citation type="submission" date="2021-10" db="EMBL/GenBank/DDBJ databases">
        <title>De novo Genome Assembly of Clathrus columnatus (Basidiomycota, Fungi) Using Illumina and Nanopore Sequence Data.</title>
        <authorList>
            <person name="Ogiso-Tanaka E."/>
            <person name="Itagaki H."/>
            <person name="Hosoya T."/>
            <person name="Hosaka K."/>
        </authorList>
    </citation>
    <scope>NUCLEOTIDE SEQUENCE</scope>
    <source>
        <strain evidence="1">MO-923</strain>
    </source>
</reference>
<name>A0AAV5AD52_9AGAM</name>
<evidence type="ECO:0000313" key="2">
    <source>
        <dbReference type="Proteomes" id="UP001050691"/>
    </source>
</evidence>
<dbReference type="EMBL" id="BPWL01000006">
    <property type="protein sequence ID" value="GJJ10931.1"/>
    <property type="molecule type" value="Genomic_DNA"/>
</dbReference>
<evidence type="ECO:0000313" key="1">
    <source>
        <dbReference type="EMBL" id="GJJ10931.1"/>
    </source>
</evidence>